<dbReference type="EMBL" id="SMSE01000001">
    <property type="protein sequence ID" value="TDG14985.1"/>
    <property type="molecule type" value="Genomic_DNA"/>
</dbReference>
<protein>
    <submittedName>
        <fullName evidence="2">TIGR03761 family integrating conjugative element protein</fullName>
    </submittedName>
</protein>
<keyword evidence="3" id="KW-1185">Reference proteome</keyword>
<dbReference type="Proteomes" id="UP000295554">
    <property type="component" value="Unassembled WGS sequence"/>
</dbReference>
<evidence type="ECO:0000313" key="2">
    <source>
        <dbReference type="EMBL" id="TDG14985.1"/>
    </source>
</evidence>
<reference evidence="2 3" key="1">
    <citation type="submission" date="2019-03" db="EMBL/GenBank/DDBJ databases">
        <title>Seongchinamella monodicae gen. nov., sp. nov., a novel member of the Gammaproteobacteria isolated from a tidal mudflat of beach.</title>
        <authorList>
            <person name="Yang H.G."/>
            <person name="Kang J.W."/>
            <person name="Lee S.D."/>
        </authorList>
    </citation>
    <scope>NUCLEOTIDE SEQUENCE [LARGE SCALE GENOMIC DNA]</scope>
    <source>
        <strain evidence="2 3">GH4-78</strain>
    </source>
</reference>
<dbReference type="AlphaFoldDB" id="A0A4V2ZXH0"/>
<organism evidence="2 3">
    <name type="scientific">Seongchinamella unica</name>
    <dbReference type="NCBI Taxonomy" id="2547392"/>
    <lineage>
        <taxon>Bacteria</taxon>
        <taxon>Pseudomonadati</taxon>
        <taxon>Pseudomonadota</taxon>
        <taxon>Gammaproteobacteria</taxon>
        <taxon>Cellvibrionales</taxon>
        <taxon>Halieaceae</taxon>
        <taxon>Seongchinamella</taxon>
    </lineage>
</organism>
<dbReference type="NCBIfam" id="TIGR03761">
    <property type="entry name" value="ICE_PFL4669"/>
    <property type="match status" value="1"/>
</dbReference>
<proteinExistence type="predicted"/>
<accession>A0A4V2ZXH0</accession>
<evidence type="ECO:0000256" key="1">
    <source>
        <dbReference type="SAM" id="MobiDB-lite"/>
    </source>
</evidence>
<name>A0A4V2ZXH0_9GAMM</name>
<comment type="caution">
    <text evidence="2">The sequence shown here is derived from an EMBL/GenBank/DDBJ whole genome shotgun (WGS) entry which is preliminary data.</text>
</comment>
<sequence length="245" mass="27504">MNTHDDLPREQPVDQPDRTGPGALRGEVWLNVQTYQAQSLIRGRRGGEGKPAIMGLVGFAERLKVLWQAIRSDDPFADWWLIKVEASIGDARSQLHRLQEQLQAVLVSVECFDVAFAQSSRPQRVSLQFANPYAFRAAQMLADYDRVMCAWMTVRHLGMDFPTDIAEQVSGSGRWLRRVFALPQSYQYLEISRSDIHQGTARAAKARECMGDLPQEILDGEKLPSLRPVTFQSASATCRPACQDG</sequence>
<feature type="region of interest" description="Disordered" evidence="1">
    <location>
        <begin position="1"/>
        <end position="23"/>
    </location>
</feature>
<dbReference type="RefSeq" id="WP_133209148.1">
    <property type="nucleotide sequence ID" value="NZ_SMSE01000001.1"/>
</dbReference>
<evidence type="ECO:0000313" key="3">
    <source>
        <dbReference type="Proteomes" id="UP000295554"/>
    </source>
</evidence>
<dbReference type="InterPro" id="IPR014996">
    <property type="entry name" value="AcaB"/>
</dbReference>
<feature type="compositionally biased region" description="Basic and acidic residues" evidence="1">
    <location>
        <begin position="1"/>
        <end position="17"/>
    </location>
</feature>
<dbReference type="OrthoDB" id="8524550at2"/>
<gene>
    <name evidence="2" type="ORF">E2F43_01725</name>
</gene>
<dbReference type="Pfam" id="PF08900">
    <property type="entry name" value="AcaB"/>
    <property type="match status" value="1"/>
</dbReference>